<gene>
    <name evidence="5" type="ORF">EKO24_016330</name>
</gene>
<feature type="signal peptide" evidence="3">
    <location>
        <begin position="1"/>
        <end position="19"/>
    </location>
</feature>
<keyword evidence="2" id="KW-0378">Hydrolase</keyword>
<evidence type="ECO:0000256" key="2">
    <source>
        <dbReference type="ARBA" id="ARBA00022801"/>
    </source>
</evidence>
<keyword evidence="6" id="KW-1185">Reference proteome</keyword>
<organism evidence="5 6">
    <name type="scientific">Candidatus Methylobacter oryzae</name>
    <dbReference type="NCBI Taxonomy" id="2497749"/>
    <lineage>
        <taxon>Bacteria</taxon>
        <taxon>Pseudomonadati</taxon>
        <taxon>Pseudomonadota</taxon>
        <taxon>Gammaproteobacteria</taxon>
        <taxon>Methylococcales</taxon>
        <taxon>Methylococcaceae</taxon>
        <taxon>Methylobacter</taxon>
    </lineage>
</organism>
<dbReference type="EMBL" id="RYFG02000111">
    <property type="protein sequence ID" value="TRW91481.1"/>
    <property type="molecule type" value="Genomic_DNA"/>
</dbReference>
<evidence type="ECO:0000313" key="6">
    <source>
        <dbReference type="Proteomes" id="UP000733744"/>
    </source>
</evidence>
<evidence type="ECO:0000259" key="4">
    <source>
        <dbReference type="PROSITE" id="PS51677"/>
    </source>
</evidence>
<keyword evidence="1" id="KW-0479">Metal-binding</keyword>
<dbReference type="RefSeq" id="WP_127027857.1">
    <property type="nucleotide sequence ID" value="NZ_RYFG02000111.1"/>
</dbReference>
<accession>A0ABY3C762</accession>
<sequence length="382" mass="42593">MRTICLLAIGWLLSFAGHAAGPATIAKVNRQLWQEPVNTTAGFDKASRAAILVYAQSLQAMQKLSDADMKAAFKIKTVNRTSANKWLNKELALSLRNYQSAAKNCGAGDWTCVGHPASTADLLKHAGNFGASIPATMIQWHDNLQQFSRAYIAEQLRLAALFPTVSSEIDNFNDREWNGDDFADRQFLLTFDDGPTKAHGDSDEVLQMLAANRKSAVFFILGENLQKRLTATDAKTLAELYKGQCVASHGWEHQSHAKWADWQDSITRTQSLLASVLPKRGSENTGSYLPFFRPPYGQRKADSGPFFQQQGLQVALWNLDSQDWNKQVTGDEIIDRMITLMLIKRHGVLLFHDVHPKAKTALPVLFSELGNAVMWRDCDQPM</sequence>
<dbReference type="InterPro" id="IPR050248">
    <property type="entry name" value="Polysacc_deacetylase_ArnD"/>
</dbReference>
<evidence type="ECO:0000256" key="3">
    <source>
        <dbReference type="SAM" id="SignalP"/>
    </source>
</evidence>
<reference evidence="5 6" key="1">
    <citation type="journal article" date="2019" name="Antonie Van Leeuwenhoek">
        <title>Description of 'Ca. Methylobacter oryzae' KRF1, a novel species from the environmentally important Methylobacter clade 2.</title>
        <authorList>
            <person name="Khatri K."/>
            <person name="Mohite J.A."/>
            <person name="Pandit P.S."/>
            <person name="Bahulikar R."/>
            <person name="Rahalkar M.C."/>
        </authorList>
    </citation>
    <scope>NUCLEOTIDE SEQUENCE [LARGE SCALE GENOMIC DNA]</scope>
    <source>
        <strain evidence="5 6">KRF1</strain>
    </source>
</reference>
<keyword evidence="3" id="KW-0732">Signal</keyword>
<proteinExistence type="predicted"/>
<comment type="caution">
    <text evidence="5">The sequence shown here is derived from an EMBL/GenBank/DDBJ whole genome shotgun (WGS) entry which is preliminary data.</text>
</comment>
<dbReference type="Proteomes" id="UP000733744">
    <property type="component" value="Unassembled WGS sequence"/>
</dbReference>
<name>A0ABY3C762_9GAMM</name>
<evidence type="ECO:0000313" key="5">
    <source>
        <dbReference type="EMBL" id="TRW91481.1"/>
    </source>
</evidence>
<evidence type="ECO:0000256" key="1">
    <source>
        <dbReference type="ARBA" id="ARBA00022723"/>
    </source>
</evidence>
<dbReference type="InterPro" id="IPR011330">
    <property type="entry name" value="Glyco_hydro/deAcase_b/a-brl"/>
</dbReference>
<dbReference type="PANTHER" id="PTHR10587">
    <property type="entry name" value="GLYCOSYL TRANSFERASE-RELATED"/>
    <property type="match status" value="1"/>
</dbReference>
<dbReference type="Pfam" id="PF01522">
    <property type="entry name" value="Polysacc_deac_1"/>
    <property type="match status" value="1"/>
</dbReference>
<dbReference type="CDD" id="cd10917">
    <property type="entry name" value="CE4_NodB_like_6s_7s"/>
    <property type="match status" value="1"/>
</dbReference>
<dbReference type="SUPFAM" id="SSF88713">
    <property type="entry name" value="Glycoside hydrolase/deacetylase"/>
    <property type="match status" value="1"/>
</dbReference>
<feature type="chain" id="PRO_5046328557" evidence="3">
    <location>
        <begin position="20"/>
        <end position="382"/>
    </location>
</feature>
<dbReference type="InterPro" id="IPR002509">
    <property type="entry name" value="NODB_dom"/>
</dbReference>
<dbReference type="PROSITE" id="PS51677">
    <property type="entry name" value="NODB"/>
    <property type="match status" value="1"/>
</dbReference>
<protein>
    <submittedName>
        <fullName evidence="5">Polysaccharide deacetylase family protein</fullName>
    </submittedName>
</protein>
<dbReference type="PANTHER" id="PTHR10587:SF133">
    <property type="entry name" value="CHITIN DEACETYLASE 1-RELATED"/>
    <property type="match status" value="1"/>
</dbReference>
<dbReference type="Gene3D" id="3.20.20.370">
    <property type="entry name" value="Glycoside hydrolase/deacetylase"/>
    <property type="match status" value="1"/>
</dbReference>
<feature type="domain" description="NodB homology" evidence="4">
    <location>
        <begin position="185"/>
        <end position="378"/>
    </location>
</feature>